<dbReference type="RefSeq" id="WP_285489601.1">
    <property type="nucleotide sequence ID" value="NZ_BSTI01000023.1"/>
</dbReference>
<name>A0A9W6VG60_9PSEU</name>
<dbReference type="EMBL" id="BSTI01000023">
    <property type="protein sequence ID" value="GLY70403.1"/>
    <property type="molecule type" value="Genomic_DNA"/>
</dbReference>
<accession>A0A9W6VG60</accession>
<protein>
    <submittedName>
        <fullName evidence="1">Uncharacterized protein</fullName>
    </submittedName>
</protein>
<organism evidence="1 2">
    <name type="scientific">Amycolatopsis taiwanensis</name>
    <dbReference type="NCBI Taxonomy" id="342230"/>
    <lineage>
        <taxon>Bacteria</taxon>
        <taxon>Bacillati</taxon>
        <taxon>Actinomycetota</taxon>
        <taxon>Actinomycetes</taxon>
        <taxon>Pseudonocardiales</taxon>
        <taxon>Pseudonocardiaceae</taxon>
        <taxon>Amycolatopsis</taxon>
    </lineage>
</organism>
<dbReference type="AlphaFoldDB" id="A0A9W6VG60"/>
<dbReference type="Proteomes" id="UP001165136">
    <property type="component" value="Unassembled WGS sequence"/>
</dbReference>
<gene>
    <name evidence="1" type="ORF">Atai01_70220</name>
</gene>
<keyword evidence="2" id="KW-1185">Reference proteome</keyword>
<evidence type="ECO:0000313" key="2">
    <source>
        <dbReference type="Proteomes" id="UP001165136"/>
    </source>
</evidence>
<proteinExistence type="predicted"/>
<reference evidence="1" key="1">
    <citation type="submission" date="2023-03" db="EMBL/GenBank/DDBJ databases">
        <title>Amycolatopsis taiwanensis NBRC 103393.</title>
        <authorList>
            <person name="Ichikawa N."/>
            <person name="Sato H."/>
            <person name="Tonouchi N."/>
        </authorList>
    </citation>
    <scope>NUCLEOTIDE SEQUENCE</scope>
    <source>
        <strain evidence="1">NBRC 103393</strain>
    </source>
</reference>
<sequence>MLCHTGDDRDADRVAGAHARSLAWAQSHGGGGEFASGKPIPGSPLAAGAAGRLMAGRPWRARRRNMMMPGMLELIIAT</sequence>
<evidence type="ECO:0000313" key="1">
    <source>
        <dbReference type="EMBL" id="GLY70403.1"/>
    </source>
</evidence>
<comment type="caution">
    <text evidence="1">The sequence shown here is derived from an EMBL/GenBank/DDBJ whole genome shotgun (WGS) entry which is preliminary data.</text>
</comment>